<sequence>MKPAYLLRQAAPYRRPLLTIAAVSLLTSAVTLVVPWLAGQLLGRVVEGSGTVAAAAGMGMGTILVLLVTALVAGTGLTIAGAILSAATGGRILADLRIAAHRHILRLPVPFHDNSNAGELLSLTTFEVASLSNFLANTLARMPAMLVTAAGASVLMFRLDPATGLVLLLLLPLFYLAVKLVGRRLRQLGYEARDAETALIVLAEQQLEMMMATKSFAQEQAQSAAFARLAEASRKVQLEQERLKAMLGPIVALLAGFAAILVLLLAGGAGEEARDPAELFSLLLYAALLTRPMGSLADLYGYTQWAGGTLARLEAVMAEAEERGYEDNVAGARRAQGALAFEDVRFAYPGRDATLDGISFAVAPGEIVALTGDNGAGKSTLISLLLRFYQPDSGRITLDGQEISTIPLQHLRRQIGLVPQRPLLFAGTVRENITYGLPDASTAQLAAAVELAQAQALVQMLPQGLETRIGDHGVRLSGGQRQRIALARALLADPPVLVFDEATSMFDLDAEASFVAACKEGLKGRTVLIVTHRPASLALADRIIDLHEGRIRTVTERHPKGA</sequence>
<dbReference type="Proteomes" id="UP001595378">
    <property type="component" value="Unassembled WGS sequence"/>
</dbReference>
<proteinExistence type="predicted"/>
<evidence type="ECO:0000256" key="3">
    <source>
        <dbReference type="ARBA" id="ARBA00022741"/>
    </source>
</evidence>
<protein>
    <submittedName>
        <fullName evidence="10">ABC transporter ATP-binding protein</fullName>
    </submittedName>
</protein>
<comment type="caution">
    <text evidence="10">The sequence shown here is derived from an EMBL/GenBank/DDBJ whole genome shotgun (WGS) entry which is preliminary data.</text>
</comment>
<dbReference type="InterPro" id="IPR017871">
    <property type="entry name" value="ABC_transporter-like_CS"/>
</dbReference>
<dbReference type="PROSITE" id="PS50893">
    <property type="entry name" value="ABC_TRANSPORTER_2"/>
    <property type="match status" value="1"/>
</dbReference>
<keyword evidence="11" id="KW-1185">Reference proteome</keyword>
<evidence type="ECO:0000256" key="7">
    <source>
        <dbReference type="SAM" id="Phobius"/>
    </source>
</evidence>
<evidence type="ECO:0000256" key="5">
    <source>
        <dbReference type="ARBA" id="ARBA00022989"/>
    </source>
</evidence>
<feature type="transmembrane region" description="Helical" evidence="7">
    <location>
        <begin position="245"/>
        <end position="267"/>
    </location>
</feature>
<feature type="domain" description="ABC transmembrane type-1" evidence="9">
    <location>
        <begin position="18"/>
        <end position="304"/>
    </location>
</feature>
<comment type="subcellular location">
    <subcellularLocation>
        <location evidence="1">Cell membrane</location>
        <topology evidence="1">Multi-pass membrane protein</topology>
    </subcellularLocation>
</comment>
<evidence type="ECO:0000259" key="8">
    <source>
        <dbReference type="PROSITE" id="PS50893"/>
    </source>
</evidence>
<keyword evidence="2 7" id="KW-0812">Transmembrane</keyword>
<dbReference type="InterPro" id="IPR003439">
    <property type="entry name" value="ABC_transporter-like_ATP-bd"/>
</dbReference>
<evidence type="ECO:0000259" key="9">
    <source>
        <dbReference type="PROSITE" id="PS50929"/>
    </source>
</evidence>
<feature type="transmembrane region" description="Helical" evidence="7">
    <location>
        <begin position="17"/>
        <end position="38"/>
    </location>
</feature>
<gene>
    <name evidence="10" type="ORF">ACFODK_04880</name>
</gene>
<keyword evidence="6 7" id="KW-0472">Membrane</keyword>
<dbReference type="InterPro" id="IPR011527">
    <property type="entry name" value="ABC1_TM_dom"/>
</dbReference>
<dbReference type="Gene3D" id="3.40.50.300">
    <property type="entry name" value="P-loop containing nucleotide triphosphate hydrolases"/>
    <property type="match status" value="1"/>
</dbReference>
<dbReference type="InterPro" id="IPR036640">
    <property type="entry name" value="ABC1_TM_sf"/>
</dbReference>
<dbReference type="Gene3D" id="1.20.1560.10">
    <property type="entry name" value="ABC transporter type 1, transmembrane domain"/>
    <property type="match status" value="1"/>
</dbReference>
<feature type="domain" description="ABC transporter" evidence="8">
    <location>
        <begin position="339"/>
        <end position="562"/>
    </location>
</feature>
<evidence type="ECO:0000256" key="6">
    <source>
        <dbReference type="ARBA" id="ARBA00023136"/>
    </source>
</evidence>
<evidence type="ECO:0000313" key="10">
    <source>
        <dbReference type="EMBL" id="MFC3100222.1"/>
    </source>
</evidence>
<evidence type="ECO:0000256" key="1">
    <source>
        <dbReference type="ARBA" id="ARBA00004651"/>
    </source>
</evidence>
<name>A0ABV7EC57_9SPHN</name>
<dbReference type="PROSITE" id="PS50929">
    <property type="entry name" value="ABC_TM1F"/>
    <property type="match status" value="1"/>
</dbReference>
<dbReference type="Pfam" id="PF00664">
    <property type="entry name" value="ABC_membrane"/>
    <property type="match status" value="1"/>
</dbReference>
<dbReference type="SUPFAM" id="SSF90123">
    <property type="entry name" value="ABC transporter transmembrane region"/>
    <property type="match status" value="1"/>
</dbReference>
<dbReference type="EMBL" id="JBHRSU010000004">
    <property type="protein sequence ID" value="MFC3100222.1"/>
    <property type="molecule type" value="Genomic_DNA"/>
</dbReference>
<evidence type="ECO:0000313" key="11">
    <source>
        <dbReference type="Proteomes" id="UP001595378"/>
    </source>
</evidence>
<dbReference type="InterPro" id="IPR027417">
    <property type="entry name" value="P-loop_NTPase"/>
</dbReference>
<accession>A0ABV7EC57</accession>
<dbReference type="Pfam" id="PF00005">
    <property type="entry name" value="ABC_tran"/>
    <property type="match status" value="1"/>
</dbReference>
<feature type="transmembrane region" description="Helical" evidence="7">
    <location>
        <begin position="139"/>
        <end position="159"/>
    </location>
</feature>
<feature type="transmembrane region" description="Helical" evidence="7">
    <location>
        <begin position="165"/>
        <end position="182"/>
    </location>
</feature>
<organism evidence="10 11">
    <name type="scientific">Alteraurantiacibacter lauratis</name>
    <dbReference type="NCBI Taxonomy" id="2054627"/>
    <lineage>
        <taxon>Bacteria</taxon>
        <taxon>Pseudomonadati</taxon>
        <taxon>Pseudomonadota</taxon>
        <taxon>Alphaproteobacteria</taxon>
        <taxon>Sphingomonadales</taxon>
        <taxon>Erythrobacteraceae</taxon>
        <taxon>Alteraurantiacibacter</taxon>
    </lineage>
</organism>
<dbReference type="PANTHER" id="PTHR43394:SF1">
    <property type="entry name" value="ATP-BINDING CASSETTE SUB-FAMILY B MEMBER 10, MITOCHONDRIAL"/>
    <property type="match status" value="1"/>
</dbReference>
<keyword evidence="3" id="KW-0547">Nucleotide-binding</keyword>
<dbReference type="SMART" id="SM00382">
    <property type="entry name" value="AAA"/>
    <property type="match status" value="1"/>
</dbReference>
<feature type="transmembrane region" description="Helical" evidence="7">
    <location>
        <begin position="58"/>
        <end position="87"/>
    </location>
</feature>
<dbReference type="PROSITE" id="PS00211">
    <property type="entry name" value="ABC_TRANSPORTER_1"/>
    <property type="match status" value="1"/>
</dbReference>
<keyword evidence="4 10" id="KW-0067">ATP-binding</keyword>
<dbReference type="InterPro" id="IPR039421">
    <property type="entry name" value="Type_1_exporter"/>
</dbReference>
<evidence type="ECO:0000256" key="2">
    <source>
        <dbReference type="ARBA" id="ARBA00022692"/>
    </source>
</evidence>
<reference evidence="11" key="1">
    <citation type="journal article" date="2019" name="Int. J. Syst. Evol. Microbiol.">
        <title>The Global Catalogue of Microorganisms (GCM) 10K type strain sequencing project: providing services to taxonomists for standard genome sequencing and annotation.</title>
        <authorList>
            <consortium name="The Broad Institute Genomics Platform"/>
            <consortium name="The Broad Institute Genome Sequencing Center for Infectious Disease"/>
            <person name="Wu L."/>
            <person name="Ma J."/>
        </authorList>
    </citation>
    <scope>NUCLEOTIDE SEQUENCE [LARGE SCALE GENOMIC DNA]</scope>
    <source>
        <strain evidence="11">KCTC 52606</strain>
    </source>
</reference>
<dbReference type="PANTHER" id="PTHR43394">
    <property type="entry name" value="ATP-DEPENDENT PERMEASE MDL1, MITOCHONDRIAL"/>
    <property type="match status" value="1"/>
</dbReference>
<evidence type="ECO:0000256" key="4">
    <source>
        <dbReference type="ARBA" id="ARBA00022840"/>
    </source>
</evidence>
<dbReference type="RefSeq" id="WP_336918016.1">
    <property type="nucleotide sequence ID" value="NZ_JBANRN010000003.1"/>
</dbReference>
<dbReference type="GO" id="GO:0005524">
    <property type="term" value="F:ATP binding"/>
    <property type="evidence" value="ECO:0007669"/>
    <property type="project" value="UniProtKB-KW"/>
</dbReference>
<keyword evidence="5 7" id="KW-1133">Transmembrane helix</keyword>
<dbReference type="InterPro" id="IPR003593">
    <property type="entry name" value="AAA+_ATPase"/>
</dbReference>
<dbReference type="SUPFAM" id="SSF52540">
    <property type="entry name" value="P-loop containing nucleoside triphosphate hydrolases"/>
    <property type="match status" value="1"/>
</dbReference>